<evidence type="ECO:0000313" key="2">
    <source>
        <dbReference type="Proteomes" id="UP000015103"/>
    </source>
</evidence>
<dbReference type="AlphaFoldDB" id="T1ICP0"/>
<dbReference type="HOGENOM" id="CLU_1840178_0_0_1"/>
<keyword evidence="2" id="KW-1185">Reference proteome</keyword>
<protein>
    <submittedName>
        <fullName evidence="1">Uncharacterized protein</fullName>
    </submittedName>
</protein>
<dbReference type="VEuPathDB" id="VectorBase:RPRC014060"/>
<reference evidence="1" key="1">
    <citation type="submission" date="2015-05" db="UniProtKB">
        <authorList>
            <consortium name="EnsemblMetazoa"/>
        </authorList>
    </citation>
    <scope>IDENTIFICATION</scope>
</reference>
<proteinExistence type="predicted"/>
<name>T1ICP0_RHOPR</name>
<organism evidence="1 2">
    <name type="scientific">Rhodnius prolixus</name>
    <name type="common">Triatomid bug</name>
    <dbReference type="NCBI Taxonomy" id="13249"/>
    <lineage>
        <taxon>Eukaryota</taxon>
        <taxon>Metazoa</taxon>
        <taxon>Ecdysozoa</taxon>
        <taxon>Arthropoda</taxon>
        <taxon>Hexapoda</taxon>
        <taxon>Insecta</taxon>
        <taxon>Pterygota</taxon>
        <taxon>Neoptera</taxon>
        <taxon>Paraneoptera</taxon>
        <taxon>Hemiptera</taxon>
        <taxon>Heteroptera</taxon>
        <taxon>Panheteroptera</taxon>
        <taxon>Cimicomorpha</taxon>
        <taxon>Reduviidae</taxon>
        <taxon>Triatominae</taxon>
        <taxon>Rhodnius</taxon>
    </lineage>
</organism>
<dbReference type="EnsemblMetazoa" id="RPRC014060-RA">
    <property type="protein sequence ID" value="RPRC014060-PA"/>
    <property type="gene ID" value="RPRC014060"/>
</dbReference>
<dbReference type="Proteomes" id="UP000015103">
    <property type="component" value="Unassembled WGS sequence"/>
</dbReference>
<evidence type="ECO:0000313" key="1">
    <source>
        <dbReference type="EnsemblMetazoa" id="RPRC014060-PA"/>
    </source>
</evidence>
<sequence length="140" mass="16161">MYGSNAPVLMNQIAEELQNELDAIEGKRERVFYPFDQLTPDEKLKLAEYEAKKAAEMAQELAELEARQDKVKRRYLGKVARKFLKFSLVVFFPNSIEKSQDPNGRKTSPAAYKLMSLYDTVGLTIRDQLEMQLSKDDIHE</sequence>
<accession>T1ICP0</accession>
<dbReference type="InParanoid" id="T1ICP0"/>
<dbReference type="EMBL" id="ACPB03009859">
    <property type="status" value="NOT_ANNOTATED_CDS"/>
    <property type="molecule type" value="Genomic_DNA"/>
</dbReference>